<comment type="caution">
    <text evidence="1">The sequence shown here is derived from an EMBL/GenBank/DDBJ whole genome shotgun (WGS) entry which is preliminary data.</text>
</comment>
<organism evidence="1 2">
    <name type="scientific">Nephila pilipes</name>
    <name type="common">Giant wood spider</name>
    <name type="synonym">Nephila maculata</name>
    <dbReference type="NCBI Taxonomy" id="299642"/>
    <lineage>
        <taxon>Eukaryota</taxon>
        <taxon>Metazoa</taxon>
        <taxon>Ecdysozoa</taxon>
        <taxon>Arthropoda</taxon>
        <taxon>Chelicerata</taxon>
        <taxon>Arachnida</taxon>
        <taxon>Araneae</taxon>
        <taxon>Araneomorphae</taxon>
        <taxon>Entelegynae</taxon>
        <taxon>Araneoidea</taxon>
        <taxon>Nephilidae</taxon>
        <taxon>Nephila</taxon>
    </lineage>
</organism>
<keyword evidence="2" id="KW-1185">Reference proteome</keyword>
<reference evidence="1" key="1">
    <citation type="submission" date="2020-08" db="EMBL/GenBank/DDBJ databases">
        <title>Multicomponent nature underlies the extraordinary mechanical properties of spider dragline silk.</title>
        <authorList>
            <person name="Kono N."/>
            <person name="Nakamura H."/>
            <person name="Mori M."/>
            <person name="Yoshida Y."/>
            <person name="Ohtoshi R."/>
            <person name="Malay A.D."/>
            <person name="Moran D.A.P."/>
            <person name="Tomita M."/>
            <person name="Numata K."/>
            <person name="Arakawa K."/>
        </authorList>
    </citation>
    <scope>NUCLEOTIDE SEQUENCE</scope>
</reference>
<protein>
    <submittedName>
        <fullName evidence="1">Uncharacterized protein</fullName>
    </submittedName>
</protein>
<evidence type="ECO:0000313" key="1">
    <source>
        <dbReference type="EMBL" id="GFT49277.1"/>
    </source>
</evidence>
<evidence type="ECO:0000313" key="2">
    <source>
        <dbReference type="Proteomes" id="UP000887013"/>
    </source>
</evidence>
<dbReference type="Proteomes" id="UP000887013">
    <property type="component" value="Unassembled WGS sequence"/>
</dbReference>
<proteinExistence type="predicted"/>
<accession>A0A8X6P436</accession>
<dbReference type="AlphaFoldDB" id="A0A8X6P436"/>
<sequence>MDKEDLRLLAQEKDLDGPDTRSVKFKRLHHKIAKMALPEAKKNRSTFVTEFLEKTGVLMDIGDRTLY</sequence>
<dbReference type="EMBL" id="BMAW01111715">
    <property type="protein sequence ID" value="GFT49277.1"/>
    <property type="molecule type" value="Genomic_DNA"/>
</dbReference>
<name>A0A8X6P436_NEPPI</name>
<gene>
    <name evidence="1" type="ORF">NPIL_443731</name>
</gene>